<dbReference type="EMBL" id="JAEKNS010000002">
    <property type="protein sequence ID" value="MBJ7593249.1"/>
    <property type="molecule type" value="Genomic_DNA"/>
</dbReference>
<dbReference type="AlphaFoldDB" id="A0A2W5Z281"/>
<dbReference type="Proteomes" id="UP000606991">
    <property type="component" value="Unassembled WGS sequence"/>
</dbReference>
<sequence length="251" mass="27033">MADETHPPGTPTWVDLSTTDVDAGRAFYQTLFGWTNDDPAPPEYGGYSMFRKDGKLVGGSGPVMDGGHPNWTTYVRTADAADTAQKVRDAGGEVIVEPMQVMTSGTMAIFKDPTGAYFGVWQNGDHTGAELFNAPGALTWNELGTRDVEAATRFYGAIFGWTAKGENNYVQWQLGDKTVAGCDDMNARQMPESIPAHWLVYFAVTNSDESAEKVKELGGTVNMPPMDIPGMGRFAVVADPQGAVFALFSPS</sequence>
<dbReference type="PANTHER" id="PTHR33993:SF10">
    <property type="entry name" value="CONSERVED PROTEIN"/>
    <property type="match status" value="1"/>
</dbReference>
<reference evidence="3 4" key="1">
    <citation type="journal article" date="2017" name="Nature">
        <title>Atmospheric trace gases support primary production in Antarctic desert surface soil.</title>
        <authorList>
            <person name="Ji M."/>
            <person name="Greening C."/>
            <person name="Vanwonterghem I."/>
            <person name="Carere C.R."/>
            <person name="Bay S.K."/>
            <person name="Steen J.A."/>
            <person name="Montgomery K."/>
            <person name="Lines T."/>
            <person name="Beardall J."/>
            <person name="van Dorst J."/>
            <person name="Snape I."/>
            <person name="Stott M.B."/>
            <person name="Hugenholtz P."/>
            <person name="Ferrari B.C."/>
        </authorList>
    </citation>
    <scope>NUCLEOTIDE SEQUENCE [LARGE SCALE GENOMIC DNA]</scope>
    <source>
        <strain evidence="3">RRmetagenome_bin12</strain>
    </source>
</reference>
<dbReference type="InterPro" id="IPR037523">
    <property type="entry name" value="VOC_core"/>
</dbReference>
<dbReference type="CDD" id="cd07247">
    <property type="entry name" value="SgaA_N_like"/>
    <property type="match status" value="2"/>
</dbReference>
<dbReference type="InterPro" id="IPR029068">
    <property type="entry name" value="Glyas_Bleomycin-R_OHBP_Dase"/>
</dbReference>
<feature type="domain" description="VOC" evidence="1">
    <location>
        <begin position="10"/>
        <end position="123"/>
    </location>
</feature>
<reference evidence="2 5" key="3">
    <citation type="submission" date="2020-10" db="EMBL/GenBank/DDBJ databases">
        <title>Ca. Dormibacterota MAGs.</title>
        <authorList>
            <person name="Montgomery K."/>
        </authorList>
    </citation>
    <scope>NUCLEOTIDE SEQUENCE [LARGE SCALE GENOMIC DNA]</scope>
    <source>
        <strain evidence="2">SC8812_S17_18</strain>
    </source>
</reference>
<gene>
    <name evidence="3" type="ORF">DLM65_11030</name>
    <name evidence="2" type="ORF">JF886_00065</name>
</gene>
<evidence type="ECO:0000313" key="4">
    <source>
        <dbReference type="Proteomes" id="UP000248724"/>
    </source>
</evidence>
<dbReference type="EMBL" id="QHBU01000212">
    <property type="protein sequence ID" value="PZR79290.1"/>
    <property type="molecule type" value="Genomic_DNA"/>
</dbReference>
<evidence type="ECO:0000313" key="3">
    <source>
        <dbReference type="EMBL" id="PZR79290.1"/>
    </source>
</evidence>
<dbReference type="Pfam" id="PF00903">
    <property type="entry name" value="Glyoxalase"/>
    <property type="match status" value="2"/>
</dbReference>
<organism evidence="3 4">
    <name type="scientific">Candidatus Aeolococcus gillhamiae</name>
    <dbReference type="NCBI Taxonomy" id="3127015"/>
    <lineage>
        <taxon>Bacteria</taxon>
        <taxon>Bacillati</taxon>
        <taxon>Candidatus Dormiibacterota</taxon>
        <taxon>Candidatus Dormibacteria</taxon>
        <taxon>Candidatus Aeolococcales</taxon>
        <taxon>Candidatus Aeolococcaceae</taxon>
        <taxon>Candidatus Aeolococcus</taxon>
    </lineage>
</organism>
<dbReference type="SUPFAM" id="SSF54593">
    <property type="entry name" value="Glyoxalase/Bleomycin resistance protein/Dihydroxybiphenyl dioxygenase"/>
    <property type="match status" value="2"/>
</dbReference>
<dbReference type="RefSeq" id="WP_337308354.1">
    <property type="nucleotide sequence ID" value="NZ_JAEKNS010000002.1"/>
</dbReference>
<reference evidence="3" key="2">
    <citation type="submission" date="2018-05" db="EMBL/GenBank/DDBJ databases">
        <authorList>
            <person name="Ferrari B."/>
        </authorList>
    </citation>
    <scope>NUCLEOTIDE SEQUENCE</scope>
    <source>
        <strain evidence="3">RRmetagenome_bin12</strain>
    </source>
</reference>
<evidence type="ECO:0000313" key="5">
    <source>
        <dbReference type="Proteomes" id="UP000606991"/>
    </source>
</evidence>
<dbReference type="InterPro" id="IPR052164">
    <property type="entry name" value="Anthracycline_SecMetBiosynth"/>
</dbReference>
<feature type="domain" description="VOC" evidence="1">
    <location>
        <begin position="137"/>
        <end position="250"/>
    </location>
</feature>
<name>A0A2W5Z281_9BACT</name>
<dbReference type="Gene3D" id="3.10.180.10">
    <property type="entry name" value="2,3-Dihydroxybiphenyl 1,2-Dioxygenase, domain 1"/>
    <property type="match status" value="2"/>
</dbReference>
<proteinExistence type="predicted"/>
<evidence type="ECO:0000313" key="2">
    <source>
        <dbReference type="EMBL" id="MBJ7593249.1"/>
    </source>
</evidence>
<accession>A0A934JUB7</accession>
<dbReference type="Proteomes" id="UP000248724">
    <property type="component" value="Unassembled WGS sequence"/>
</dbReference>
<evidence type="ECO:0000259" key="1">
    <source>
        <dbReference type="PROSITE" id="PS51819"/>
    </source>
</evidence>
<dbReference type="InterPro" id="IPR004360">
    <property type="entry name" value="Glyas_Fos-R_dOase_dom"/>
</dbReference>
<protein>
    <submittedName>
        <fullName evidence="3">Glyoxalase</fullName>
    </submittedName>
    <submittedName>
        <fullName evidence="2">VOC family protein</fullName>
    </submittedName>
</protein>
<accession>A0A2W5Z281</accession>
<comment type="caution">
    <text evidence="3">The sequence shown here is derived from an EMBL/GenBank/DDBJ whole genome shotgun (WGS) entry which is preliminary data.</text>
</comment>
<dbReference type="PANTHER" id="PTHR33993">
    <property type="entry name" value="GLYOXALASE-RELATED"/>
    <property type="match status" value="1"/>
</dbReference>
<dbReference type="PROSITE" id="PS51819">
    <property type="entry name" value="VOC"/>
    <property type="match status" value="2"/>
</dbReference>